<feature type="transmembrane region" description="Helical" evidence="9">
    <location>
        <begin position="87"/>
        <end position="110"/>
    </location>
</feature>
<feature type="transmembrane region" description="Helical" evidence="9">
    <location>
        <begin position="294"/>
        <end position="318"/>
    </location>
</feature>
<dbReference type="InterPro" id="IPR003148">
    <property type="entry name" value="RCK_N"/>
</dbReference>
<feature type="transmembrane region" description="Helical" evidence="9">
    <location>
        <begin position="178"/>
        <end position="204"/>
    </location>
</feature>
<keyword evidence="6 9" id="KW-1133">Transmembrane helix</keyword>
<dbReference type="GO" id="GO:1902600">
    <property type="term" value="P:proton transmembrane transport"/>
    <property type="evidence" value="ECO:0007669"/>
    <property type="project" value="InterPro"/>
</dbReference>
<dbReference type="RefSeq" id="WP_126782723.1">
    <property type="nucleotide sequence ID" value="NZ_PIQC01000007.1"/>
</dbReference>
<dbReference type="AlphaFoldDB" id="A0A432YV76"/>
<evidence type="ECO:0000256" key="3">
    <source>
        <dbReference type="ARBA" id="ARBA00022449"/>
    </source>
</evidence>
<dbReference type="InterPro" id="IPR038770">
    <property type="entry name" value="Na+/solute_symporter_sf"/>
</dbReference>
<evidence type="ECO:0000256" key="2">
    <source>
        <dbReference type="ARBA" id="ARBA00022448"/>
    </source>
</evidence>
<feature type="transmembrane region" description="Helical" evidence="9">
    <location>
        <begin position="330"/>
        <end position="350"/>
    </location>
</feature>
<dbReference type="Gene3D" id="1.20.1530.20">
    <property type="match status" value="1"/>
</dbReference>
<keyword evidence="4" id="KW-1003">Cell membrane</keyword>
<proteinExistence type="predicted"/>
<feature type="transmembrane region" description="Helical" evidence="9">
    <location>
        <begin position="6"/>
        <end position="22"/>
    </location>
</feature>
<comment type="subcellular location">
    <subcellularLocation>
        <location evidence="1">Cell membrane</location>
        <topology evidence="1">Multi-pass membrane protein</topology>
    </subcellularLocation>
</comment>
<feature type="domain" description="Cation/H+ exchanger transmembrane" evidence="10">
    <location>
        <begin position="13"/>
        <end position="386"/>
    </location>
</feature>
<gene>
    <name evidence="12" type="ORF">CWI78_10320</name>
</gene>
<keyword evidence="3" id="KW-0050">Antiport</keyword>
<evidence type="ECO:0000256" key="6">
    <source>
        <dbReference type="ARBA" id="ARBA00022989"/>
    </source>
</evidence>
<dbReference type="Pfam" id="PF02254">
    <property type="entry name" value="TrkA_N"/>
    <property type="match status" value="1"/>
</dbReference>
<evidence type="ECO:0000256" key="9">
    <source>
        <dbReference type="SAM" id="Phobius"/>
    </source>
</evidence>
<evidence type="ECO:0000313" key="13">
    <source>
        <dbReference type="Proteomes" id="UP000288058"/>
    </source>
</evidence>
<protein>
    <submittedName>
        <fullName evidence="12">Sodium:proton exchanger</fullName>
    </submittedName>
</protein>
<feature type="domain" description="RCK N-terminal" evidence="11">
    <location>
        <begin position="399"/>
        <end position="489"/>
    </location>
</feature>
<keyword evidence="13" id="KW-1185">Reference proteome</keyword>
<feature type="transmembrane region" description="Helical" evidence="9">
    <location>
        <begin position="216"/>
        <end position="236"/>
    </location>
</feature>
<evidence type="ECO:0000259" key="10">
    <source>
        <dbReference type="Pfam" id="PF00999"/>
    </source>
</evidence>
<keyword evidence="7" id="KW-0406">Ion transport</keyword>
<keyword evidence="2" id="KW-0813">Transport</keyword>
<dbReference type="GO" id="GO:0006813">
    <property type="term" value="P:potassium ion transport"/>
    <property type="evidence" value="ECO:0007669"/>
    <property type="project" value="InterPro"/>
</dbReference>
<feature type="transmembrane region" description="Helical" evidence="9">
    <location>
        <begin position="356"/>
        <end position="377"/>
    </location>
</feature>
<keyword evidence="5 9" id="KW-0812">Transmembrane</keyword>
<accession>A0A432YV76</accession>
<evidence type="ECO:0000256" key="1">
    <source>
        <dbReference type="ARBA" id="ARBA00004651"/>
    </source>
</evidence>
<evidence type="ECO:0000256" key="5">
    <source>
        <dbReference type="ARBA" id="ARBA00022692"/>
    </source>
</evidence>
<evidence type="ECO:0000313" key="12">
    <source>
        <dbReference type="EMBL" id="RUO67234.1"/>
    </source>
</evidence>
<dbReference type="Proteomes" id="UP000288058">
    <property type="component" value="Unassembled WGS sequence"/>
</dbReference>
<evidence type="ECO:0000259" key="11">
    <source>
        <dbReference type="Pfam" id="PF02254"/>
    </source>
</evidence>
<dbReference type="GO" id="GO:0015297">
    <property type="term" value="F:antiporter activity"/>
    <property type="evidence" value="ECO:0007669"/>
    <property type="project" value="UniProtKB-KW"/>
</dbReference>
<feature type="transmembrane region" description="Helical" evidence="9">
    <location>
        <begin position="116"/>
        <end position="136"/>
    </location>
</feature>
<dbReference type="OrthoDB" id="570124at2"/>
<dbReference type="PANTHER" id="PTHR32507">
    <property type="entry name" value="NA(+)/H(+) ANTIPORTER 1"/>
    <property type="match status" value="1"/>
</dbReference>
<feature type="transmembrane region" description="Helical" evidence="9">
    <location>
        <begin position="55"/>
        <end position="75"/>
    </location>
</feature>
<dbReference type="InterPro" id="IPR036291">
    <property type="entry name" value="NAD(P)-bd_dom_sf"/>
</dbReference>
<evidence type="ECO:0000256" key="4">
    <source>
        <dbReference type="ARBA" id="ARBA00022475"/>
    </source>
</evidence>
<reference evidence="13" key="1">
    <citation type="journal article" date="2018" name="Front. Microbiol.">
        <title>Genome-Based Analysis Reveals the Taxonomy and Diversity of the Family Idiomarinaceae.</title>
        <authorList>
            <person name="Liu Y."/>
            <person name="Lai Q."/>
            <person name="Shao Z."/>
        </authorList>
    </citation>
    <scope>NUCLEOTIDE SEQUENCE [LARGE SCALE GENOMIC DNA]</scope>
    <source>
        <strain evidence="13">R22</strain>
    </source>
</reference>
<dbReference type="Pfam" id="PF00999">
    <property type="entry name" value="Na_H_Exchanger"/>
    <property type="match status" value="1"/>
</dbReference>
<dbReference type="GO" id="GO:0005886">
    <property type="term" value="C:plasma membrane"/>
    <property type="evidence" value="ECO:0007669"/>
    <property type="project" value="UniProtKB-SubCell"/>
</dbReference>
<dbReference type="Gene3D" id="3.40.50.720">
    <property type="entry name" value="NAD(P)-binding Rossmann-like Domain"/>
    <property type="match status" value="1"/>
</dbReference>
<organism evidence="12 13">
    <name type="scientific">Idiomarina ramblicola</name>
    <dbReference type="NCBI Taxonomy" id="263724"/>
    <lineage>
        <taxon>Bacteria</taxon>
        <taxon>Pseudomonadati</taxon>
        <taxon>Pseudomonadota</taxon>
        <taxon>Gammaproteobacteria</taxon>
        <taxon>Alteromonadales</taxon>
        <taxon>Idiomarinaceae</taxon>
        <taxon>Idiomarina</taxon>
    </lineage>
</organism>
<feature type="transmembrane region" description="Helical" evidence="9">
    <location>
        <begin position="148"/>
        <end position="172"/>
    </location>
</feature>
<dbReference type="InterPro" id="IPR006153">
    <property type="entry name" value="Cation/H_exchanger_TM"/>
</dbReference>
<dbReference type="PANTHER" id="PTHR32507:SF0">
    <property type="entry name" value="NA(+)_H(+) ANTIPORTER 2-RELATED"/>
    <property type="match status" value="1"/>
</dbReference>
<evidence type="ECO:0000256" key="7">
    <source>
        <dbReference type="ARBA" id="ARBA00023065"/>
    </source>
</evidence>
<feature type="transmembrane region" description="Helical" evidence="9">
    <location>
        <begin position="29"/>
        <end position="49"/>
    </location>
</feature>
<dbReference type="EMBL" id="PIQC01000007">
    <property type="protein sequence ID" value="RUO67234.1"/>
    <property type="molecule type" value="Genomic_DNA"/>
</dbReference>
<name>A0A432YV76_9GAMM</name>
<evidence type="ECO:0000256" key="8">
    <source>
        <dbReference type="ARBA" id="ARBA00023136"/>
    </source>
</evidence>
<feature type="transmembrane region" description="Helical" evidence="9">
    <location>
        <begin position="270"/>
        <end position="288"/>
    </location>
</feature>
<feature type="transmembrane region" description="Helical" evidence="9">
    <location>
        <begin position="242"/>
        <end position="258"/>
    </location>
</feature>
<keyword evidence="8 9" id="KW-0472">Membrane</keyword>
<sequence>MSELSLLALIGVLSICCQWLAWRIKLPAILPLLICGLLLGPTLGLLNPDALFEDLLFPFVSLAVAVILFEGSLTLKFEEIRGHGRMVTNLVSIGMLVTFIVIAILTHFIMGYGWEISALFGALVVVTGPTVIQPMIRSVRPINKLANILRWEGIIIDPLGALLAVLVYEFIIASQDVAFLHALQAFATTVALGFALGWGAARLLGLALGRGWFPHYLQNVATLTIVLGVFALSNAIQHESGLLTVTVMGMVMANTRNLNMEEILEFKETLSVLLISALFIILAARLDFAEFDALGMPAVVLLAIILFAVRPLAVWLSAIGTELRFKDKVLLSWIAPRGIVAAAVSALFALKMEESGWTEAAAVVPLVFLVIMTTVVLQSLTAKPLARLLGLLEPSANGFLIFGANQMTRAVAKSLQERGIPVRLADTNWENIKLARMDNLPVYFGNPASEHAANNIDLTGLGRLLVMSPYKQLNPLVSMYYQDWFGSKKVHGLNGGEQDYRASHQLTESYRKTLNLFGESVTYSKLASLHFKGAKIKSTPITDSFSFADYQQKYGTRALPMFALDDAEKLHIFTTERELIPQSGWTVIAMISAESEENDDEQGNATRKD</sequence>
<comment type="caution">
    <text evidence="12">The sequence shown here is derived from an EMBL/GenBank/DDBJ whole genome shotgun (WGS) entry which is preliminary data.</text>
</comment>
<dbReference type="SUPFAM" id="SSF51735">
    <property type="entry name" value="NAD(P)-binding Rossmann-fold domains"/>
    <property type="match status" value="1"/>
</dbReference>